<feature type="compositionally biased region" description="Basic and acidic residues" evidence="1">
    <location>
        <begin position="19"/>
        <end position="33"/>
    </location>
</feature>
<dbReference type="EMBL" id="WJXA01000008">
    <property type="protein sequence ID" value="KAF7135300.1"/>
    <property type="molecule type" value="Genomic_DNA"/>
</dbReference>
<dbReference type="InterPro" id="IPR009604">
    <property type="entry name" value="LsmAD_domain"/>
</dbReference>
<feature type="compositionally biased region" description="Basic and acidic residues" evidence="1">
    <location>
        <begin position="367"/>
        <end position="395"/>
    </location>
</feature>
<dbReference type="PANTHER" id="PTHR12854:SF7">
    <property type="entry name" value="ATAXIN-2 HOMOLOG"/>
    <property type="match status" value="1"/>
</dbReference>
<feature type="compositionally biased region" description="Basic and acidic residues" evidence="1">
    <location>
        <begin position="518"/>
        <end position="531"/>
    </location>
</feature>
<dbReference type="AlphaFoldDB" id="A0A834GJU5"/>
<dbReference type="SMART" id="SM01272">
    <property type="entry name" value="LsmAD"/>
    <property type="match status" value="1"/>
</dbReference>
<sequence>MNLQEAIQPRPSANGYGRRKVERESVNRTEHKLQSGKTNSSRQTSAGVPAGSNGGDYGSPSLERLVYLTTCLIGHRVEVQVTDGSVYSGIFHTTNAEKDFGIILKMAHSARTAAIANSVSQAPSKTLIIPAKELVQITAKGVSVTRDGFTNDLQHVKQQDIMIDSSISQSRHVDVERDLERWVPDEDDPHRPELENIFDDPWKRLLPFMMQFIFCTFRGWDQFEANATLFGVKSTFDEELYTTKLERGPQMRDLEREALRIAREIEGEETHDLHLAEERGIHLHENFDIDEETRFSSVFRGVDDSGYDEDEEVLFETRNDETFGASSSVVSKSFGNLTSGKTDDGAQVSSCSSSKDELQSSLSSTVEDLHHADSGDRSKRPSSELLSKRPSSDGEIRIQENQSSDPLAGYNYLKELVEKETLSQSLIAITVSRIDVKLAEEAQKLKSEGEWAFTLRSLHAPRFPICEIKEQLPSQMDGLQHLDLLSSMRTEKDGTHIGVSCQNSTPHASTSLGSSIGQEKRSSPGEQRDDVTPVIPLGQTQSARSRERPGNSASSTSERRGSASASSVPGLSPSSSLGSLTSEKSTLNPHAKEFKLNPNAKSFMPSQTPLRPASPVSDGSFYFPTSVAAGPHMHGMPVGVGMGPSFAHHPVVFNPQIAPMPSQQGYFHPNGPQYGQQMILGHPRQVLYMPTYPPEMPYKGRDF</sequence>
<comment type="caution">
    <text evidence="3">The sequence shown here is derived from an EMBL/GenBank/DDBJ whole genome shotgun (WGS) entry which is preliminary data.</text>
</comment>
<dbReference type="InterPro" id="IPR045117">
    <property type="entry name" value="ATXN2-like"/>
</dbReference>
<dbReference type="GO" id="GO:0003729">
    <property type="term" value="F:mRNA binding"/>
    <property type="evidence" value="ECO:0007669"/>
    <property type="project" value="TreeGrafter"/>
</dbReference>
<organism evidence="3 4">
    <name type="scientific">Rhododendron simsii</name>
    <name type="common">Sims's rhododendron</name>
    <dbReference type="NCBI Taxonomy" id="118357"/>
    <lineage>
        <taxon>Eukaryota</taxon>
        <taxon>Viridiplantae</taxon>
        <taxon>Streptophyta</taxon>
        <taxon>Embryophyta</taxon>
        <taxon>Tracheophyta</taxon>
        <taxon>Spermatophyta</taxon>
        <taxon>Magnoliopsida</taxon>
        <taxon>eudicotyledons</taxon>
        <taxon>Gunneridae</taxon>
        <taxon>Pentapetalae</taxon>
        <taxon>asterids</taxon>
        <taxon>Ericales</taxon>
        <taxon>Ericaceae</taxon>
        <taxon>Ericoideae</taxon>
        <taxon>Rhodoreae</taxon>
        <taxon>Rhododendron</taxon>
    </lineage>
</organism>
<evidence type="ECO:0000313" key="4">
    <source>
        <dbReference type="Proteomes" id="UP000626092"/>
    </source>
</evidence>
<dbReference type="OrthoDB" id="2275718at2759"/>
<evidence type="ECO:0000313" key="3">
    <source>
        <dbReference type="EMBL" id="KAF7135300.1"/>
    </source>
</evidence>
<dbReference type="Pfam" id="PF06741">
    <property type="entry name" value="LsmAD"/>
    <property type="match status" value="1"/>
</dbReference>
<feature type="region of interest" description="Disordered" evidence="1">
    <location>
        <begin position="359"/>
        <end position="395"/>
    </location>
</feature>
<accession>A0A834GJU5</accession>
<dbReference type="Proteomes" id="UP000626092">
    <property type="component" value="Unassembled WGS sequence"/>
</dbReference>
<dbReference type="GO" id="GO:0034063">
    <property type="term" value="P:stress granule assembly"/>
    <property type="evidence" value="ECO:0007669"/>
    <property type="project" value="TreeGrafter"/>
</dbReference>
<protein>
    <recommendedName>
        <fullName evidence="2">LsmAD domain-containing protein</fullName>
    </recommendedName>
</protein>
<dbReference type="PANTHER" id="PTHR12854">
    <property type="entry name" value="ATAXIN 2-RELATED"/>
    <property type="match status" value="1"/>
</dbReference>
<proteinExistence type="predicted"/>
<dbReference type="GO" id="GO:0010494">
    <property type="term" value="C:cytoplasmic stress granule"/>
    <property type="evidence" value="ECO:0007669"/>
    <property type="project" value="TreeGrafter"/>
</dbReference>
<evidence type="ECO:0000259" key="2">
    <source>
        <dbReference type="SMART" id="SM01272"/>
    </source>
</evidence>
<dbReference type="InterPro" id="IPR025852">
    <property type="entry name" value="SM_dom_ATX"/>
</dbReference>
<dbReference type="Pfam" id="PF14438">
    <property type="entry name" value="SM-ATX"/>
    <property type="match status" value="1"/>
</dbReference>
<feature type="region of interest" description="Disordered" evidence="1">
    <location>
        <begin position="1"/>
        <end position="56"/>
    </location>
</feature>
<feature type="compositionally biased region" description="Polar residues" evidence="1">
    <location>
        <begin position="35"/>
        <end position="46"/>
    </location>
</feature>
<reference evidence="3" key="1">
    <citation type="submission" date="2019-11" db="EMBL/GenBank/DDBJ databases">
        <authorList>
            <person name="Liu Y."/>
            <person name="Hou J."/>
            <person name="Li T.-Q."/>
            <person name="Guan C.-H."/>
            <person name="Wu X."/>
            <person name="Wu H.-Z."/>
            <person name="Ling F."/>
            <person name="Zhang R."/>
            <person name="Shi X.-G."/>
            <person name="Ren J.-P."/>
            <person name="Chen E.-F."/>
            <person name="Sun J.-M."/>
        </authorList>
    </citation>
    <scope>NUCLEOTIDE SEQUENCE</scope>
    <source>
        <strain evidence="3">Adult_tree_wgs_1</strain>
        <tissue evidence="3">Leaves</tissue>
    </source>
</reference>
<feature type="compositionally biased region" description="Polar residues" evidence="1">
    <location>
        <begin position="500"/>
        <end position="517"/>
    </location>
</feature>
<keyword evidence="4" id="KW-1185">Reference proteome</keyword>
<feature type="compositionally biased region" description="Low complexity" evidence="1">
    <location>
        <begin position="562"/>
        <end position="587"/>
    </location>
</feature>
<gene>
    <name evidence="3" type="ORF">RHSIM_Rhsim08G0237100</name>
</gene>
<name>A0A834GJU5_RHOSS</name>
<feature type="domain" description="LsmAD" evidence="2">
    <location>
        <begin position="230"/>
        <end position="301"/>
    </location>
</feature>
<feature type="region of interest" description="Disordered" evidence="1">
    <location>
        <begin position="495"/>
        <end position="615"/>
    </location>
</feature>
<evidence type="ECO:0000256" key="1">
    <source>
        <dbReference type="SAM" id="MobiDB-lite"/>
    </source>
</evidence>